<dbReference type="InterPro" id="IPR018197">
    <property type="entry name" value="Glycerate_kinase_RE-like"/>
</dbReference>
<dbReference type="KEGG" id="hli:HLI_15860"/>
<keyword evidence="2 4" id="KW-0808">Transferase</keyword>
<dbReference type="Gene3D" id="3.90.1510.10">
    <property type="entry name" value="Glycerate kinase, domain 2"/>
    <property type="match status" value="1"/>
</dbReference>
<dbReference type="AlphaFoldDB" id="A0A410MFS1"/>
<dbReference type="OrthoDB" id="9774290at2"/>
<dbReference type="PIRSF" id="PIRSF006078">
    <property type="entry name" value="GlxK"/>
    <property type="match status" value="1"/>
</dbReference>
<dbReference type="NCBIfam" id="TIGR00045">
    <property type="entry name" value="glycerate kinase"/>
    <property type="match status" value="1"/>
</dbReference>
<gene>
    <name evidence="5" type="ORF">HLI_15860</name>
</gene>
<evidence type="ECO:0000256" key="2">
    <source>
        <dbReference type="ARBA" id="ARBA00022679"/>
    </source>
</evidence>
<dbReference type="InterPro" id="IPR018193">
    <property type="entry name" value="Glyc_kinase_flavodox-like_fold"/>
</dbReference>
<reference evidence="5 6" key="1">
    <citation type="submission" date="2018-01" db="EMBL/GenBank/DDBJ databases">
        <title>The whole genome sequencing and assembly of Halobacillus litoralis ERB031 strain.</title>
        <authorList>
            <person name="Lee S.-J."/>
            <person name="Park M.-K."/>
            <person name="Kim J.-Y."/>
            <person name="Lee Y.-J."/>
            <person name="Yi H."/>
            <person name="Bahn Y.-S."/>
            <person name="Kim J.F."/>
            <person name="Lee D.-W."/>
        </authorList>
    </citation>
    <scope>NUCLEOTIDE SEQUENCE [LARGE SCALE GENOMIC DNA]</scope>
    <source>
        <strain evidence="5 6">ERB 031</strain>
    </source>
</reference>
<dbReference type="RefSeq" id="WP_128525844.1">
    <property type="nucleotide sequence ID" value="NZ_CANLVY010000001.1"/>
</dbReference>
<protein>
    <submittedName>
        <fullName evidence="5">Glycerate kinase</fullName>
    </submittedName>
</protein>
<accession>A0A410MFS1</accession>
<dbReference type="EMBL" id="CP026118">
    <property type="protein sequence ID" value="QAS53571.1"/>
    <property type="molecule type" value="Genomic_DNA"/>
</dbReference>
<dbReference type="PANTHER" id="PTHR21599:SF0">
    <property type="entry name" value="GLYCERATE KINASE"/>
    <property type="match status" value="1"/>
</dbReference>
<evidence type="ECO:0000256" key="4">
    <source>
        <dbReference type="PIRNR" id="PIRNR006078"/>
    </source>
</evidence>
<keyword evidence="3 4" id="KW-0418">Kinase</keyword>
<dbReference type="Gene3D" id="3.40.50.10350">
    <property type="entry name" value="Glycerate kinase, domain 1"/>
    <property type="match status" value="1"/>
</dbReference>
<dbReference type="GO" id="GO:0008887">
    <property type="term" value="F:glycerate kinase activity"/>
    <property type="evidence" value="ECO:0007669"/>
    <property type="project" value="UniProtKB-UniRule"/>
</dbReference>
<dbReference type="SUPFAM" id="SSF110738">
    <property type="entry name" value="Glycerate kinase I"/>
    <property type="match status" value="1"/>
</dbReference>
<dbReference type="InterPro" id="IPR004381">
    <property type="entry name" value="Glycerate_kinase"/>
</dbReference>
<comment type="similarity">
    <text evidence="1 4">Belongs to the glycerate kinase type-1 family.</text>
</comment>
<proteinExistence type="inferred from homology"/>
<dbReference type="Pfam" id="PF02595">
    <property type="entry name" value="Gly_kinase"/>
    <property type="match status" value="1"/>
</dbReference>
<evidence type="ECO:0000313" key="6">
    <source>
        <dbReference type="Proteomes" id="UP000287756"/>
    </source>
</evidence>
<dbReference type="InterPro" id="IPR036129">
    <property type="entry name" value="Glycerate_kinase_sf"/>
</dbReference>
<name>A0A410MFS1_9BACI</name>
<evidence type="ECO:0000256" key="3">
    <source>
        <dbReference type="ARBA" id="ARBA00022777"/>
    </source>
</evidence>
<evidence type="ECO:0000313" key="5">
    <source>
        <dbReference type="EMBL" id="QAS53571.1"/>
    </source>
</evidence>
<dbReference type="GO" id="GO:0031388">
    <property type="term" value="P:organic acid phosphorylation"/>
    <property type="evidence" value="ECO:0007669"/>
    <property type="project" value="UniProtKB-UniRule"/>
</dbReference>
<dbReference type="Proteomes" id="UP000287756">
    <property type="component" value="Chromosome"/>
</dbReference>
<organism evidence="5 6">
    <name type="scientific">Halobacillus litoralis</name>
    <dbReference type="NCBI Taxonomy" id="45668"/>
    <lineage>
        <taxon>Bacteria</taxon>
        <taxon>Bacillati</taxon>
        <taxon>Bacillota</taxon>
        <taxon>Bacilli</taxon>
        <taxon>Bacillales</taxon>
        <taxon>Bacillaceae</taxon>
        <taxon>Halobacillus</taxon>
    </lineage>
</organism>
<sequence length="374" mass="39290">MKIVIAPDSFKGSLSADQVSLAMEEGIHAAVKGAETIRIPVADGGEGTIDALGKWVSREVPVQVKGPTGEKVDTSFVELPYEGKVVTFIECARSTGLTLVPSDQRKPFLLNSFGLGEQIRAAIEKGSRNLFISLGGSATTDGGTGLLQALGYRFFDEKGERLPEDRNVLTEIADMDDRDVLPELEDCKLTIASDVTNPFYGEKGAAHVYGPQKGANQEDVLLLDQGLEKFAEAVRGYSGIDLQEIPGAGAAGGLGGALAGVLHATMKSGFRVVADLVKLDEMIAGADLVLTGEGSLDAQSADGKVPVSVGKIADKHDVPAVAVAGAVETEGDYTPLTAVFSIQPGPCSLEQAVEAETAYNNIVHITKQVVRLRK</sequence>
<dbReference type="PANTHER" id="PTHR21599">
    <property type="entry name" value="GLYCERATE KINASE"/>
    <property type="match status" value="1"/>
</dbReference>
<evidence type="ECO:0000256" key="1">
    <source>
        <dbReference type="ARBA" id="ARBA00006284"/>
    </source>
</evidence>